<evidence type="ECO:0000313" key="1">
    <source>
        <dbReference type="EMBL" id="KEQ43710.1"/>
    </source>
</evidence>
<name>A0A081QL87_STRMT</name>
<dbReference type="AlphaFoldDB" id="A0A081QL87"/>
<accession>A0A081QL87</accession>
<proteinExistence type="predicted"/>
<sequence>MVSLPSIRLFTIEGRVCFTIEGRLSSIHYNMLGWRRQERG</sequence>
<comment type="caution">
    <text evidence="1">The sequence shown here is derived from an EMBL/GenBank/DDBJ whole genome shotgun (WGS) entry which is preliminary data.</text>
</comment>
<gene>
    <name evidence="1" type="ORF">SK578_1914</name>
</gene>
<reference evidence="1 2" key="1">
    <citation type="submission" date="2014-05" db="EMBL/GenBank/DDBJ databases">
        <authorList>
            <person name="Daugherty S.C."/>
            <person name="Tallon L.J."/>
            <person name="Sadzewicz L."/>
            <person name="Kilian M."/>
            <person name="Tettelin H."/>
        </authorList>
    </citation>
    <scope>NUCLEOTIDE SEQUENCE [LARGE SCALE GENOMIC DNA]</scope>
    <source>
        <strain evidence="1 2">SK578</strain>
    </source>
</reference>
<organism evidence="1 2">
    <name type="scientific">Streptococcus mitis</name>
    <dbReference type="NCBI Taxonomy" id="28037"/>
    <lineage>
        <taxon>Bacteria</taxon>
        <taxon>Bacillati</taxon>
        <taxon>Bacillota</taxon>
        <taxon>Bacilli</taxon>
        <taxon>Lactobacillales</taxon>
        <taxon>Streptococcaceae</taxon>
        <taxon>Streptococcus</taxon>
        <taxon>Streptococcus mitis group</taxon>
    </lineage>
</organism>
<dbReference type="Proteomes" id="UP000028089">
    <property type="component" value="Unassembled WGS sequence"/>
</dbReference>
<evidence type="ECO:0000313" key="2">
    <source>
        <dbReference type="Proteomes" id="UP000028089"/>
    </source>
</evidence>
<dbReference type="EMBL" id="JPFY01000015">
    <property type="protein sequence ID" value="KEQ43710.1"/>
    <property type="molecule type" value="Genomic_DNA"/>
</dbReference>
<protein>
    <submittedName>
        <fullName evidence="1">Uncharacterized protein</fullName>
    </submittedName>
</protein>